<accession>A0A1Z4BUW2</accession>
<reference evidence="1 2" key="1">
    <citation type="submission" date="2017-06" db="EMBL/GenBank/DDBJ databases">
        <title>Genome Sequencing of the methanotroph Methylovulum psychrotolerants str. HV10-M2 isolated from a high-altitude environment.</title>
        <authorList>
            <person name="Mateos-Rivera A."/>
        </authorList>
    </citation>
    <scope>NUCLEOTIDE SEQUENCE [LARGE SCALE GENOMIC DNA]</scope>
    <source>
        <strain evidence="1 2">HV10_M2</strain>
    </source>
</reference>
<keyword evidence="2" id="KW-1185">Reference proteome</keyword>
<name>A0A1Z4BUW2_9GAMM</name>
<evidence type="ECO:0000313" key="2">
    <source>
        <dbReference type="Proteomes" id="UP000197019"/>
    </source>
</evidence>
<proteinExistence type="predicted"/>
<dbReference type="Proteomes" id="UP000197019">
    <property type="component" value="Chromosome"/>
</dbReference>
<gene>
    <name evidence="1" type="ORF">CEK71_02890</name>
</gene>
<dbReference type="EMBL" id="CP022129">
    <property type="protein sequence ID" value="ASF45095.1"/>
    <property type="molecule type" value="Genomic_DNA"/>
</dbReference>
<protein>
    <submittedName>
        <fullName evidence="1">Uncharacterized protein</fullName>
    </submittedName>
</protein>
<sequence length="155" mass="17883">MASPLNVKFVAIMENNIIVCKMGEAEASLALIKIIELAGLGEWRIYEPCYLGTETEYEYESHLHFDENNIEYFSVSSRAFKKLLEGKCIGFDWTDIYFFKNKGDNLCGVICQCIDCVVWIFRTNINCISVFMKSSLSNYSDIKISQEHRPKYQLS</sequence>
<organism evidence="1 2">
    <name type="scientific">Methylovulum psychrotolerans</name>
    <dbReference type="NCBI Taxonomy" id="1704499"/>
    <lineage>
        <taxon>Bacteria</taxon>
        <taxon>Pseudomonadati</taxon>
        <taxon>Pseudomonadota</taxon>
        <taxon>Gammaproteobacteria</taxon>
        <taxon>Methylococcales</taxon>
        <taxon>Methylococcaceae</taxon>
        <taxon>Methylovulum</taxon>
    </lineage>
</organism>
<dbReference type="AlphaFoldDB" id="A0A1Z4BUW2"/>
<evidence type="ECO:0000313" key="1">
    <source>
        <dbReference type="EMBL" id="ASF45095.1"/>
    </source>
</evidence>
<dbReference type="KEGG" id="mpsy:CEK71_02890"/>